<keyword evidence="2" id="KW-1185">Reference proteome</keyword>
<sequence length="105" mass="12652">MSVFLLIIVDREQFNLTTPIANIIYMIEWMPRVCIETQNQTNTEFIGTRRKRIAFSAYKELTSTPLIFNFEIYSLINTEFYEVPTHIYYLKVNYEEIYLSLTFDR</sequence>
<dbReference type="STRING" id="31246.A0A183PDD0"/>
<reference evidence="1 2" key="1">
    <citation type="submission" date="2018-11" db="EMBL/GenBank/DDBJ databases">
        <authorList>
            <consortium name="Pathogen Informatics"/>
        </authorList>
    </citation>
    <scope>NUCLEOTIDE SEQUENCE [LARGE SCALE GENOMIC DNA]</scope>
    <source>
        <strain>Denwood</strain>
        <strain evidence="2">Zambia</strain>
    </source>
</reference>
<dbReference type="Proteomes" id="UP000269396">
    <property type="component" value="Unassembled WGS sequence"/>
</dbReference>
<accession>A0A183PDD0</accession>
<organism evidence="1 2">
    <name type="scientific">Schistosoma mattheei</name>
    <dbReference type="NCBI Taxonomy" id="31246"/>
    <lineage>
        <taxon>Eukaryota</taxon>
        <taxon>Metazoa</taxon>
        <taxon>Spiralia</taxon>
        <taxon>Lophotrochozoa</taxon>
        <taxon>Platyhelminthes</taxon>
        <taxon>Trematoda</taxon>
        <taxon>Digenea</taxon>
        <taxon>Strigeidida</taxon>
        <taxon>Schistosomatoidea</taxon>
        <taxon>Schistosomatidae</taxon>
        <taxon>Schistosoma</taxon>
    </lineage>
</organism>
<name>A0A183PDD0_9TREM</name>
<proteinExistence type="predicted"/>
<dbReference type="EMBL" id="UZAL01032375">
    <property type="protein sequence ID" value="VDP60734.1"/>
    <property type="molecule type" value="Genomic_DNA"/>
</dbReference>
<evidence type="ECO:0000313" key="2">
    <source>
        <dbReference type="Proteomes" id="UP000269396"/>
    </source>
</evidence>
<evidence type="ECO:0000313" key="1">
    <source>
        <dbReference type="EMBL" id="VDP60734.1"/>
    </source>
</evidence>
<gene>
    <name evidence="1" type="ORF">SMTD_LOCUS12366</name>
</gene>
<protein>
    <submittedName>
        <fullName evidence="1">Uncharacterized protein</fullName>
    </submittedName>
</protein>
<dbReference type="AlphaFoldDB" id="A0A183PDD0"/>